<dbReference type="GO" id="GO:0003700">
    <property type="term" value="F:DNA-binding transcription factor activity"/>
    <property type="evidence" value="ECO:0007669"/>
    <property type="project" value="InterPro"/>
</dbReference>
<dbReference type="Pfam" id="PF12833">
    <property type="entry name" value="HTH_18"/>
    <property type="match status" value="1"/>
</dbReference>
<dbReference type="Gene3D" id="1.10.10.60">
    <property type="entry name" value="Homeodomain-like"/>
    <property type="match status" value="1"/>
</dbReference>
<evidence type="ECO:0000256" key="3">
    <source>
        <dbReference type="ARBA" id="ARBA00023163"/>
    </source>
</evidence>
<dbReference type="InterPro" id="IPR032783">
    <property type="entry name" value="AraC_lig"/>
</dbReference>
<dbReference type="InterPro" id="IPR011051">
    <property type="entry name" value="RmlC_Cupin_sf"/>
</dbReference>
<feature type="domain" description="HTH araC/xylS-type" evidence="4">
    <location>
        <begin position="209"/>
        <end position="307"/>
    </location>
</feature>
<dbReference type="PROSITE" id="PS01124">
    <property type="entry name" value="HTH_ARAC_FAMILY_2"/>
    <property type="match status" value="1"/>
</dbReference>
<gene>
    <name evidence="5" type="ORF">XH99_20450</name>
</gene>
<dbReference type="SMART" id="SM00342">
    <property type="entry name" value="HTH_ARAC"/>
    <property type="match status" value="1"/>
</dbReference>
<keyword evidence="6" id="KW-1185">Reference proteome</keyword>
<dbReference type="InterPro" id="IPR020449">
    <property type="entry name" value="Tscrpt_reg_AraC-type_HTH"/>
</dbReference>
<evidence type="ECO:0000256" key="2">
    <source>
        <dbReference type="ARBA" id="ARBA00023125"/>
    </source>
</evidence>
<keyword evidence="2" id="KW-0238">DNA-binding</keyword>
<dbReference type="OrthoDB" id="9802263at2"/>
<comment type="caution">
    <text evidence="5">The sequence shown here is derived from an EMBL/GenBank/DDBJ whole genome shotgun (WGS) entry which is preliminary data.</text>
</comment>
<dbReference type="InterPro" id="IPR050204">
    <property type="entry name" value="AraC_XylS_family_regulators"/>
</dbReference>
<sequence>MSDILSDVFETIRLRGMLYFRTDYSPPWAITVPAYEQAARFHLVIQGRCHIGLASGRSINLGPGDLALIPRGQQHVLADSAGRTPAPLERVVQESGYNGKGAFVIGKGDPQATTQMVCGHLGFSQGADHPLLRALPEVIVMTQADRGRHPLLDESLHLVARRAFADELGAAASISRLSEVFFIEAVRVSMEHHAPLAQVMKAMTDFQIGRALELVHKAPEDPWSVDSLAKTIGMSRSRFAKRFTDLVGIAPMTYVSEWRLQKALLRLNRKEVGIKEIAAQAGYQSAAAFSRAFSQRFGVPPTEYRSM</sequence>
<reference evidence="5 6" key="1">
    <citation type="submission" date="2015-04" db="EMBL/GenBank/DDBJ databases">
        <title>Comparative genomics of rhizobia nodulating Arachis hypogaea in China.</title>
        <authorList>
            <person name="Li Y."/>
        </authorList>
    </citation>
    <scope>NUCLEOTIDE SEQUENCE [LARGE SCALE GENOMIC DNA]</scope>
    <source>
        <strain evidence="5 6">CCBAU 51757</strain>
    </source>
</reference>
<evidence type="ECO:0000313" key="6">
    <source>
        <dbReference type="Proteomes" id="UP000289546"/>
    </source>
</evidence>
<accession>A0A4Q0S0E3</accession>
<dbReference type="PANTHER" id="PTHR46796">
    <property type="entry name" value="HTH-TYPE TRANSCRIPTIONAL ACTIVATOR RHAS-RELATED"/>
    <property type="match status" value="1"/>
</dbReference>
<evidence type="ECO:0000259" key="4">
    <source>
        <dbReference type="PROSITE" id="PS01124"/>
    </source>
</evidence>
<proteinExistence type="predicted"/>
<dbReference type="InterPro" id="IPR018060">
    <property type="entry name" value="HTH_AraC"/>
</dbReference>
<dbReference type="GO" id="GO:0043565">
    <property type="term" value="F:sequence-specific DNA binding"/>
    <property type="evidence" value="ECO:0007669"/>
    <property type="project" value="InterPro"/>
</dbReference>
<protein>
    <submittedName>
        <fullName evidence="5">AraC family transcriptional regulator</fullName>
    </submittedName>
</protein>
<keyword evidence="1" id="KW-0805">Transcription regulation</keyword>
<dbReference type="PROSITE" id="PS00041">
    <property type="entry name" value="HTH_ARAC_FAMILY_1"/>
    <property type="match status" value="1"/>
</dbReference>
<evidence type="ECO:0000256" key="1">
    <source>
        <dbReference type="ARBA" id="ARBA00023015"/>
    </source>
</evidence>
<dbReference type="Pfam" id="PF12852">
    <property type="entry name" value="Cupin_6"/>
    <property type="match status" value="1"/>
</dbReference>
<dbReference type="InterPro" id="IPR009057">
    <property type="entry name" value="Homeodomain-like_sf"/>
</dbReference>
<name>A0A4Q0S0E3_9BRAD</name>
<evidence type="ECO:0000313" key="5">
    <source>
        <dbReference type="EMBL" id="RXH26313.1"/>
    </source>
</evidence>
<dbReference type="InterPro" id="IPR018062">
    <property type="entry name" value="HTH_AraC-typ_CS"/>
</dbReference>
<dbReference type="AlphaFoldDB" id="A0A4Q0S0E3"/>
<keyword evidence="3" id="KW-0804">Transcription</keyword>
<dbReference type="SUPFAM" id="SSF51182">
    <property type="entry name" value="RmlC-like cupins"/>
    <property type="match status" value="1"/>
</dbReference>
<dbReference type="RefSeq" id="WP_128919724.1">
    <property type="nucleotide sequence ID" value="NZ_LBJC01000027.1"/>
</dbReference>
<dbReference type="PANTHER" id="PTHR46796:SF7">
    <property type="entry name" value="ARAC FAMILY TRANSCRIPTIONAL REGULATOR"/>
    <property type="match status" value="1"/>
</dbReference>
<organism evidence="5 6">
    <name type="scientific">Bradyrhizobium nanningense</name>
    <dbReference type="NCBI Taxonomy" id="1325118"/>
    <lineage>
        <taxon>Bacteria</taxon>
        <taxon>Pseudomonadati</taxon>
        <taxon>Pseudomonadota</taxon>
        <taxon>Alphaproteobacteria</taxon>
        <taxon>Hyphomicrobiales</taxon>
        <taxon>Nitrobacteraceae</taxon>
        <taxon>Bradyrhizobium</taxon>
    </lineage>
</organism>
<dbReference type="Proteomes" id="UP000289546">
    <property type="component" value="Unassembled WGS sequence"/>
</dbReference>
<dbReference type="SUPFAM" id="SSF46689">
    <property type="entry name" value="Homeodomain-like"/>
    <property type="match status" value="2"/>
</dbReference>
<dbReference type="PRINTS" id="PR00032">
    <property type="entry name" value="HTHARAC"/>
</dbReference>
<dbReference type="EMBL" id="LBJQ01000082">
    <property type="protein sequence ID" value="RXH26313.1"/>
    <property type="molecule type" value="Genomic_DNA"/>
</dbReference>